<gene>
    <name evidence="3" type="ORF">C5167_038397</name>
</gene>
<dbReference type="PANTHER" id="PTHR46445:SF3">
    <property type="entry name" value="RNA POLYMERASE II DEGRADATION FACTOR-LIKE PROTEIN (DUF1296)-RELATED"/>
    <property type="match status" value="1"/>
</dbReference>
<dbReference type="Gramene" id="RZC45445">
    <property type="protein sequence ID" value="RZC45445"/>
    <property type="gene ID" value="C5167_038397"/>
</dbReference>
<name>A0A4Y7IDE2_PAPSO</name>
<dbReference type="InterPro" id="IPR009719">
    <property type="entry name" value="GIP1_N"/>
</dbReference>
<feature type="compositionally biased region" description="Polar residues" evidence="1">
    <location>
        <begin position="213"/>
        <end position="236"/>
    </location>
</feature>
<feature type="compositionally biased region" description="Gly residues" evidence="1">
    <location>
        <begin position="1"/>
        <end position="19"/>
    </location>
</feature>
<feature type="compositionally biased region" description="Polar residues" evidence="1">
    <location>
        <begin position="251"/>
        <end position="270"/>
    </location>
</feature>
<evidence type="ECO:0000259" key="2">
    <source>
        <dbReference type="Pfam" id="PF06972"/>
    </source>
</evidence>
<feature type="region of interest" description="Disordered" evidence="1">
    <location>
        <begin position="207"/>
        <end position="273"/>
    </location>
</feature>
<feature type="region of interest" description="Disordered" evidence="1">
    <location>
        <begin position="1"/>
        <end position="23"/>
    </location>
</feature>
<keyword evidence="4" id="KW-1185">Reference proteome</keyword>
<dbReference type="Pfam" id="PF06972">
    <property type="entry name" value="GIP1_N"/>
    <property type="match status" value="1"/>
</dbReference>
<feature type="compositionally biased region" description="Basic and acidic residues" evidence="1">
    <location>
        <begin position="67"/>
        <end position="88"/>
    </location>
</feature>
<feature type="compositionally biased region" description="Polar residues" evidence="1">
    <location>
        <begin position="320"/>
        <end position="329"/>
    </location>
</feature>
<dbReference type="InterPro" id="IPR009060">
    <property type="entry name" value="UBA-like_sf"/>
</dbReference>
<dbReference type="SUPFAM" id="SSF46934">
    <property type="entry name" value="UBA-like"/>
    <property type="match status" value="1"/>
</dbReference>
<reference evidence="3 4" key="1">
    <citation type="journal article" date="2018" name="Science">
        <title>The opium poppy genome and morphinan production.</title>
        <authorList>
            <person name="Guo L."/>
            <person name="Winzer T."/>
            <person name="Yang X."/>
            <person name="Li Y."/>
            <person name="Ning Z."/>
            <person name="He Z."/>
            <person name="Teodor R."/>
            <person name="Lu Y."/>
            <person name="Bowser T.A."/>
            <person name="Graham I.A."/>
            <person name="Ye K."/>
        </authorList>
    </citation>
    <scope>NUCLEOTIDE SEQUENCE [LARGE SCALE GENOMIC DNA]</scope>
    <source>
        <strain evidence="4">cv. HN1</strain>
        <tissue evidence="3">Leaves</tissue>
    </source>
</reference>
<sequence>MSSGGGNSSSLKNGGGGGVSSIPATSKKMVQSLKEIVNCPEHEIYAMLKECNMDPNDTVHRLLSQDTFHEVKSKKEKKKETKDPDSRSRIGNTSNRGSRGTLDRNAGRSVSSQFSSTDSGALRGKPAYRKENGTNAYHGSSTSSSGMPGSNVSRHSTYSDAVNVESKAPPIFSGDTVSSSSQPTPAYQSAWAGVPGHVSMADIVKMGRPKASTRPTVATETSYSKPSAVAPNTSYYSGKDPFPSEWDEPSNVASQHATHDNWPSSEQSVPSGLPILEQPVDHEVYNDPSLVPNLHAERADLHLSSQSDDFRIAKGDVNVENLNTESDPSSSRHIEDDSAGGVSQLDSDAFDNTHTYQSHRHAFDHQEESDDNSQMSKPNYLGSSVEDVHVAVSSAAANLQQLNLWKEEQLGQSVDDNPSVKIPDHLQVPTADCLHLSFGSFGSGIGASYPGQFASKSHEILWKMLLQKQMFHQLHIQRREILNIMGKSSSDPTQMGM</sequence>
<evidence type="ECO:0000256" key="1">
    <source>
        <dbReference type="SAM" id="MobiDB-lite"/>
    </source>
</evidence>
<dbReference type="PANTHER" id="PTHR46445">
    <property type="entry name" value="RNA POLYMERASE II DEGRADATION FACTOR-LIKE PROTEIN (DUF1296)"/>
    <property type="match status" value="1"/>
</dbReference>
<feature type="region of interest" description="Disordered" evidence="1">
    <location>
        <begin position="319"/>
        <end position="349"/>
    </location>
</feature>
<dbReference type="STRING" id="3469.A0A4Y7IDE2"/>
<feature type="compositionally biased region" description="Polar residues" evidence="1">
    <location>
        <begin position="89"/>
        <end position="98"/>
    </location>
</feature>
<protein>
    <recommendedName>
        <fullName evidence="2">GBF-interacting protein 1 N-terminal domain-containing protein</fullName>
    </recommendedName>
</protein>
<dbReference type="EMBL" id="CM010715">
    <property type="protein sequence ID" value="RZC45445.1"/>
    <property type="molecule type" value="Genomic_DNA"/>
</dbReference>
<feature type="compositionally biased region" description="Polar residues" evidence="1">
    <location>
        <begin position="108"/>
        <end position="119"/>
    </location>
</feature>
<feature type="domain" description="GBF-interacting protein 1 N-terminal" evidence="2">
    <location>
        <begin position="22"/>
        <end position="80"/>
    </location>
</feature>
<feature type="compositionally biased region" description="Low complexity" evidence="1">
    <location>
        <begin position="139"/>
        <end position="153"/>
    </location>
</feature>
<evidence type="ECO:0000313" key="4">
    <source>
        <dbReference type="Proteomes" id="UP000316621"/>
    </source>
</evidence>
<dbReference type="OMA" id="ASQHATH"/>
<evidence type="ECO:0000313" key="3">
    <source>
        <dbReference type="EMBL" id="RZC45445.1"/>
    </source>
</evidence>
<accession>A0A4Y7IDE2</accession>
<dbReference type="Proteomes" id="UP000316621">
    <property type="component" value="Chromosome 1"/>
</dbReference>
<organism evidence="3 4">
    <name type="scientific">Papaver somniferum</name>
    <name type="common">Opium poppy</name>
    <dbReference type="NCBI Taxonomy" id="3469"/>
    <lineage>
        <taxon>Eukaryota</taxon>
        <taxon>Viridiplantae</taxon>
        <taxon>Streptophyta</taxon>
        <taxon>Embryophyta</taxon>
        <taxon>Tracheophyta</taxon>
        <taxon>Spermatophyta</taxon>
        <taxon>Magnoliopsida</taxon>
        <taxon>Ranunculales</taxon>
        <taxon>Papaveraceae</taxon>
        <taxon>Papaveroideae</taxon>
        <taxon>Papaver</taxon>
    </lineage>
</organism>
<dbReference type="AlphaFoldDB" id="A0A4Y7IDE2"/>
<proteinExistence type="predicted"/>
<feature type="region of interest" description="Disordered" evidence="1">
    <location>
        <begin position="65"/>
        <end position="157"/>
    </location>
</feature>